<dbReference type="EMBL" id="JACGWN010000012">
    <property type="protein sequence ID" value="KAL0415666.1"/>
    <property type="molecule type" value="Genomic_DNA"/>
</dbReference>
<reference evidence="1" key="2">
    <citation type="journal article" date="2024" name="Plant">
        <title>Genomic evolution and insights into agronomic trait innovations of Sesamum species.</title>
        <authorList>
            <person name="Miao H."/>
            <person name="Wang L."/>
            <person name="Qu L."/>
            <person name="Liu H."/>
            <person name="Sun Y."/>
            <person name="Le M."/>
            <person name="Wang Q."/>
            <person name="Wei S."/>
            <person name="Zheng Y."/>
            <person name="Lin W."/>
            <person name="Duan Y."/>
            <person name="Cao H."/>
            <person name="Xiong S."/>
            <person name="Wang X."/>
            <person name="Wei L."/>
            <person name="Li C."/>
            <person name="Ma Q."/>
            <person name="Ju M."/>
            <person name="Zhao R."/>
            <person name="Li G."/>
            <person name="Mu C."/>
            <person name="Tian Q."/>
            <person name="Mei H."/>
            <person name="Zhang T."/>
            <person name="Gao T."/>
            <person name="Zhang H."/>
        </authorList>
    </citation>
    <scope>NUCLEOTIDE SEQUENCE</scope>
    <source>
        <strain evidence="1">KEN1</strain>
    </source>
</reference>
<comment type="caution">
    <text evidence="1">The sequence shown here is derived from an EMBL/GenBank/DDBJ whole genome shotgun (WGS) entry which is preliminary data.</text>
</comment>
<accession>A0AAW2UI67</accession>
<proteinExistence type="predicted"/>
<protein>
    <submittedName>
        <fullName evidence="1">Uncharacterized protein</fullName>
    </submittedName>
</protein>
<reference evidence="1" key="1">
    <citation type="submission" date="2020-06" db="EMBL/GenBank/DDBJ databases">
        <authorList>
            <person name="Li T."/>
            <person name="Hu X."/>
            <person name="Zhang T."/>
            <person name="Song X."/>
            <person name="Zhang H."/>
            <person name="Dai N."/>
            <person name="Sheng W."/>
            <person name="Hou X."/>
            <person name="Wei L."/>
        </authorList>
    </citation>
    <scope>NUCLEOTIDE SEQUENCE</scope>
    <source>
        <strain evidence="1">KEN1</strain>
        <tissue evidence="1">Leaf</tissue>
    </source>
</reference>
<sequence>MKLNLFTVHQKEGEPLRDYLYYFNAAALKVPSATQEVKASTFPKGLLDGDFSKSLVKKPAPRFDSLLARSAKYINMEEA</sequence>
<name>A0AAW2UI67_9LAMI</name>
<evidence type="ECO:0000313" key="1">
    <source>
        <dbReference type="EMBL" id="KAL0415666.1"/>
    </source>
</evidence>
<dbReference type="AlphaFoldDB" id="A0AAW2UI67"/>
<organism evidence="1">
    <name type="scientific">Sesamum latifolium</name>
    <dbReference type="NCBI Taxonomy" id="2727402"/>
    <lineage>
        <taxon>Eukaryota</taxon>
        <taxon>Viridiplantae</taxon>
        <taxon>Streptophyta</taxon>
        <taxon>Embryophyta</taxon>
        <taxon>Tracheophyta</taxon>
        <taxon>Spermatophyta</taxon>
        <taxon>Magnoliopsida</taxon>
        <taxon>eudicotyledons</taxon>
        <taxon>Gunneridae</taxon>
        <taxon>Pentapetalae</taxon>
        <taxon>asterids</taxon>
        <taxon>lamiids</taxon>
        <taxon>Lamiales</taxon>
        <taxon>Pedaliaceae</taxon>
        <taxon>Sesamum</taxon>
    </lineage>
</organism>
<gene>
    <name evidence="1" type="ORF">Slati_3398500</name>
</gene>